<dbReference type="PANTHER" id="PTHR42852:SF6">
    <property type="entry name" value="THIOL:DISULFIDE INTERCHANGE PROTEIN DSBE"/>
    <property type="match status" value="1"/>
</dbReference>
<evidence type="ECO:0000256" key="2">
    <source>
        <dbReference type="ARBA" id="ARBA00022748"/>
    </source>
</evidence>
<dbReference type="GO" id="GO:0016209">
    <property type="term" value="F:antioxidant activity"/>
    <property type="evidence" value="ECO:0007669"/>
    <property type="project" value="InterPro"/>
</dbReference>
<dbReference type="RefSeq" id="WP_136839854.1">
    <property type="nucleotide sequence ID" value="NZ_SUPL01000001.1"/>
</dbReference>
<evidence type="ECO:0000256" key="1">
    <source>
        <dbReference type="ARBA" id="ARBA00004196"/>
    </source>
</evidence>
<dbReference type="InterPro" id="IPR036249">
    <property type="entry name" value="Thioredoxin-like_sf"/>
</dbReference>
<feature type="domain" description="Thioredoxin" evidence="6">
    <location>
        <begin position="303"/>
        <end position="441"/>
    </location>
</feature>
<dbReference type="PROSITE" id="PS51352">
    <property type="entry name" value="THIOREDOXIN_2"/>
    <property type="match status" value="1"/>
</dbReference>
<name>A0A4U0F058_9FLAO</name>
<dbReference type="SUPFAM" id="SSF52833">
    <property type="entry name" value="Thioredoxin-like"/>
    <property type="match status" value="1"/>
</dbReference>
<dbReference type="OrthoDB" id="6399635at2"/>
<comment type="subcellular location">
    <subcellularLocation>
        <location evidence="1">Cell envelope</location>
    </subcellularLocation>
</comment>
<evidence type="ECO:0000313" key="7">
    <source>
        <dbReference type="EMBL" id="TJY37726.1"/>
    </source>
</evidence>
<evidence type="ECO:0000313" key="8">
    <source>
        <dbReference type="Proteomes" id="UP000307657"/>
    </source>
</evidence>
<keyword evidence="5" id="KW-0732">Signal</keyword>
<dbReference type="InterPro" id="IPR013766">
    <property type="entry name" value="Thioredoxin_domain"/>
</dbReference>
<keyword evidence="3" id="KW-1015">Disulfide bond</keyword>
<dbReference type="InterPro" id="IPR050553">
    <property type="entry name" value="Thioredoxin_ResA/DsbE_sf"/>
</dbReference>
<evidence type="ECO:0000256" key="3">
    <source>
        <dbReference type="ARBA" id="ARBA00023157"/>
    </source>
</evidence>
<reference evidence="7 8" key="1">
    <citation type="submission" date="2019-04" db="EMBL/GenBank/DDBJ databases">
        <title>Lacinutrix sp. nov., isolated from marine water.</title>
        <authorList>
            <person name="Kim W."/>
        </authorList>
    </citation>
    <scope>NUCLEOTIDE SEQUENCE [LARGE SCALE GENOMIC DNA]</scope>
    <source>
        <strain evidence="7 8">CAU 1491</strain>
    </source>
</reference>
<dbReference type="InterPro" id="IPR000866">
    <property type="entry name" value="AhpC/TSA"/>
</dbReference>
<proteinExistence type="predicted"/>
<sequence length="441" mass="50423">MKKIIFIFLLLPSFLIAQHTIKGTFSPAEDYPFAVLYKITPTSTMYVANTQMDEKGNFNLELDSTVTEGMYRLVYALPQEEFNFDIIYNAKEDVSLTFNAETGVDFKSSVENTLMSSYTNSMSLISQSIGNFYNQQSQDSTALMSIFKTQKETQLEYEKAAKGTIASNFIKANKPYIPESFEDITTYIDNLKKHFFKGVDFNNEVLQSSNFLIDRVLNYVFGMAADKEDEEAIYKQNIDEVFMAMKNAKPEIKSTLLEIIWQQMVDTNFDGVANYISDTYLLQLAESLGDSELVNGLNQFKNTSIGNKAPEFDVFIDEDGIRTPISLYDLNMAKTYIVVFWSSTCSHCLQEIPQLQAHLKTLDNPDYKVVAIGLEDEPYQWENEIKKYPEFMHVLGLGKWENKIGKSYNVSATPTYFVLNSEKKIIAKPYDIEALKKLIKK</sequence>
<dbReference type="GO" id="GO:0017004">
    <property type="term" value="P:cytochrome complex assembly"/>
    <property type="evidence" value="ECO:0007669"/>
    <property type="project" value="UniProtKB-KW"/>
</dbReference>
<dbReference type="CDD" id="cd02966">
    <property type="entry name" value="TlpA_like_family"/>
    <property type="match status" value="1"/>
</dbReference>
<organism evidence="7 8">
    <name type="scientific">Pontimicrobium aquaticum</name>
    <dbReference type="NCBI Taxonomy" id="2565367"/>
    <lineage>
        <taxon>Bacteria</taxon>
        <taxon>Pseudomonadati</taxon>
        <taxon>Bacteroidota</taxon>
        <taxon>Flavobacteriia</taxon>
        <taxon>Flavobacteriales</taxon>
        <taxon>Flavobacteriaceae</taxon>
        <taxon>Pontimicrobium</taxon>
    </lineage>
</organism>
<comment type="caution">
    <text evidence="7">The sequence shown here is derived from an EMBL/GenBank/DDBJ whole genome shotgun (WGS) entry which is preliminary data.</text>
</comment>
<protein>
    <submittedName>
        <fullName evidence="7">Redoxin domain-containing protein</fullName>
    </submittedName>
</protein>
<evidence type="ECO:0000259" key="6">
    <source>
        <dbReference type="PROSITE" id="PS51352"/>
    </source>
</evidence>
<dbReference type="GO" id="GO:0030313">
    <property type="term" value="C:cell envelope"/>
    <property type="evidence" value="ECO:0007669"/>
    <property type="project" value="UniProtKB-SubCell"/>
</dbReference>
<evidence type="ECO:0000256" key="4">
    <source>
        <dbReference type="ARBA" id="ARBA00023284"/>
    </source>
</evidence>
<keyword evidence="8" id="KW-1185">Reference proteome</keyword>
<dbReference type="AlphaFoldDB" id="A0A4U0F058"/>
<dbReference type="Pfam" id="PF00578">
    <property type="entry name" value="AhpC-TSA"/>
    <property type="match status" value="1"/>
</dbReference>
<dbReference type="PANTHER" id="PTHR42852">
    <property type="entry name" value="THIOL:DISULFIDE INTERCHANGE PROTEIN DSBE"/>
    <property type="match status" value="1"/>
</dbReference>
<accession>A0A4U0F058</accession>
<dbReference type="EMBL" id="SUPL01000001">
    <property type="protein sequence ID" value="TJY37726.1"/>
    <property type="molecule type" value="Genomic_DNA"/>
</dbReference>
<dbReference type="GO" id="GO:0016491">
    <property type="term" value="F:oxidoreductase activity"/>
    <property type="evidence" value="ECO:0007669"/>
    <property type="project" value="InterPro"/>
</dbReference>
<keyword evidence="4" id="KW-0676">Redox-active center</keyword>
<feature type="chain" id="PRO_5020986602" evidence="5">
    <location>
        <begin position="18"/>
        <end position="441"/>
    </location>
</feature>
<gene>
    <name evidence="7" type="ORF">E5167_00280</name>
</gene>
<evidence type="ECO:0000256" key="5">
    <source>
        <dbReference type="SAM" id="SignalP"/>
    </source>
</evidence>
<dbReference type="Gene3D" id="3.40.30.10">
    <property type="entry name" value="Glutaredoxin"/>
    <property type="match status" value="1"/>
</dbReference>
<feature type="signal peptide" evidence="5">
    <location>
        <begin position="1"/>
        <end position="17"/>
    </location>
</feature>
<dbReference type="Proteomes" id="UP000307657">
    <property type="component" value="Unassembled WGS sequence"/>
</dbReference>
<keyword evidence="2" id="KW-0201">Cytochrome c-type biogenesis</keyword>